<proteinExistence type="predicted"/>
<dbReference type="Proteomes" id="UP001211987">
    <property type="component" value="Unassembled WGS sequence"/>
</dbReference>
<sequence length="108" mass="13370">MNRKEYKERIAKLEKELDELKKVEIEDDEFPRYNENYWFVNSNGDIDGTQWCNTEIDNYRKDFLRIFRSGEECERYLEIQKAFKDESKKFEPNWDDTTQSKYCLYYDS</sequence>
<dbReference type="AlphaFoldDB" id="A0AB35IQY7"/>
<gene>
    <name evidence="1" type="ORF">PM738_16685</name>
</gene>
<organism evidence="1 2">
    <name type="scientific">Thomasclavelia ramosa</name>
    <dbReference type="NCBI Taxonomy" id="1547"/>
    <lineage>
        <taxon>Bacteria</taxon>
        <taxon>Bacillati</taxon>
        <taxon>Bacillota</taxon>
        <taxon>Erysipelotrichia</taxon>
        <taxon>Erysipelotrichales</taxon>
        <taxon>Coprobacillaceae</taxon>
        <taxon>Thomasclavelia</taxon>
    </lineage>
</organism>
<protein>
    <submittedName>
        <fullName evidence="1">Uncharacterized protein</fullName>
    </submittedName>
</protein>
<name>A0AB35IQY7_9FIRM</name>
<dbReference type="EMBL" id="JAQLKE010000040">
    <property type="protein sequence ID" value="MDB7085446.1"/>
    <property type="molecule type" value="Genomic_DNA"/>
</dbReference>
<comment type="caution">
    <text evidence="1">The sequence shown here is derived from an EMBL/GenBank/DDBJ whole genome shotgun (WGS) entry which is preliminary data.</text>
</comment>
<dbReference type="RefSeq" id="WP_272019189.1">
    <property type="nucleotide sequence ID" value="NZ_JAQLKE010000040.1"/>
</dbReference>
<evidence type="ECO:0000313" key="2">
    <source>
        <dbReference type="Proteomes" id="UP001211987"/>
    </source>
</evidence>
<evidence type="ECO:0000313" key="1">
    <source>
        <dbReference type="EMBL" id="MDB7085446.1"/>
    </source>
</evidence>
<accession>A0AB35IQY7</accession>
<reference evidence="1" key="1">
    <citation type="submission" date="2023-01" db="EMBL/GenBank/DDBJ databases">
        <title>Human gut microbiome strain richness.</title>
        <authorList>
            <person name="Chen-Liaw A."/>
        </authorList>
    </citation>
    <scope>NUCLEOTIDE SEQUENCE</scope>
    <source>
        <strain evidence="1">1001217st2_G6_1001217B_191108</strain>
    </source>
</reference>